<organism evidence="1 2">
    <name type="scientific">Odoribacter splanchnicus</name>
    <dbReference type="NCBI Taxonomy" id="28118"/>
    <lineage>
        <taxon>Bacteria</taxon>
        <taxon>Pseudomonadati</taxon>
        <taxon>Bacteroidota</taxon>
        <taxon>Bacteroidia</taxon>
        <taxon>Bacteroidales</taxon>
        <taxon>Odoribacteraceae</taxon>
        <taxon>Odoribacter</taxon>
    </lineage>
</organism>
<sequence length="43" mass="5094">MRPDVIRHSAEGWIGEPEIPDFYLFIRTEGLPIEVWDVLIRQV</sequence>
<evidence type="ECO:0000313" key="1">
    <source>
        <dbReference type="EMBL" id="MDB9221679.1"/>
    </source>
</evidence>
<reference evidence="1" key="1">
    <citation type="submission" date="2023-01" db="EMBL/GenBank/DDBJ databases">
        <title>Human gut microbiome strain richness.</title>
        <authorList>
            <person name="Chen-Liaw A."/>
        </authorList>
    </citation>
    <scope>NUCLEOTIDE SEQUENCE</scope>
    <source>
        <strain evidence="1">RTP21484st1_B7_RTP21484_190118</strain>
    </source>
</reference>
<dbReference type="Proteomes" id="UP001212263">
    <property type="component" value="Unassembled WGS sequence"/>
</dbReference>
<dbReference type="EMBL" id="JAQMRD010000001">
    <property type="protein sequence ID" value="MDB9221679.1"/>
    <property type="molecule type" value="Genomic_DNA"/>
</dbReference>
<comment type="caution">
    <text evidence="1">The sequence shown here is derived from an EMBL/GenBank/DDBJ whole genome shotgun (WGS) entry which is preliminary data.</text>
</comment>
<dbReference type="AlphaFoldDB" id="A0AAW6FDT1"/>
<evidence type="ECO:0000313" key="2">
    <source>
        <dbReference type="Proteomes" id="UP001212263"/>
    </source>
</evidence>
<protein>
    <submittedName>
        <fullName evidence="1">Uncharacterized protein</fullName>
    </submittedName>
</protein>
<gene>
    <name evidence="1" type="ORF">PN645_01510</name>
</gene>
<proteinExistence type="predicted"/>
<dbReference type="GeneID" id="93502881"/>
<accession>A0AAW6FDT1</accession>
<dbReference type="RefSeq" id="WP_013611091.1">
    <property type="nucleotide sequence ID" value="NZ_CABJFF010000006.1"/>
</dbReference>
<name>A0AAW6FDT1_9BACT</name>